<comment type="caution">
    <text evidence="2">The sequence shown here is derived from an EMBL/GenBank/DDBJ whole genome shotgun (WGS) entry which is preliminary data.</text>
</comment>
<accession>A0ABS8T943</accession>
<evidence type="ECO:0000313" key="3">
    <source>
        <dbReference type="Proteomes" id="UP000823775"/>
    </source>
</evidence>
<evidence type="ECO:0000313" key="2">
    <source>
        <dbReference type="EMBL" id="MCD7467102.1"/>
    </source>
</evidence>
<gene>
    <name evidence="2" type="ORF">HAX54_004358</name>
</gene>
<keyword evidence="3" id="KW-1185">Reference proteome</keyword>
<proteinExistence type="predicted"/>
<feature type="region of interest" description="Disordered" evidence="1">
    <location>
        <begin position="199"/>
        <end position="251"/>
    </location>
</feature>
<dbReference type="EMBL" id="JACEIK010001200">
    <property type="protein sequence ID" value="MCD7467102.1"/>
    <property type="molecule type" value="Genomic_DNA"/>
</dbReference>
<evidence type="ECO:0000256" key="1">
    <source>
        <dbReference type="SAM" id="MobiDB-lite"/>
    </source>
</evidence>
<name>A0ABS8T943_DATST</name>
<reference evidence="2 3" key="1">
    <citation type="journal article" date="2021" name="BMC Genomics">
        <title>Datura genome reveals duplications of psychoactive alkaloid biosynthetic genes and high mutation rate following tissue culture.</title>
        <authorList>
            <person name="Rajewski A."/>
            <person name="Carter-House D."/>
            <person name="Stajich J."/>
            <person name="Litt A."/>
        </authorList>
    </citation>
    <scope>NUCLEOTIDE SEQUENCE [LARGE SCALE GENOMIC DNA]</scope>
    <source>
        <strain evidence="2">AR-01</strain>
    </source>
</reference>
<organism evidence="2 3">
    <name type="scientific">Datura stramonium</name>
    <name type="common">Jimsonweed</name>
    <name type="synonym">Common thornapple</name>
    <dbReference type="NCBI Taxonomy" id="4076"/>
    <lineage>
        <taxon>Eukaryota</taxon>
        <taxon>Viridiplantae</taxon>
        <taxon>Streptophyta</taxon>
        <taxon>Embryophyta</taxon>
        <taxon>Tracheophyta</taxon>
        <taxon>Spermatophyta</taxon>
        <taxon>Magnoliopsida</taxon>
        <taxon>eudicotyledons</taxon>
        <taxon>Gunneridae</taxon>
        <taxon>Pentapetalae</taxon>
        <taxon>asterids</taxon>
        <taxon>lamiids</taxon>
        <taxon>Solanales</taxon>
        <taxon>Solanaceae</taxon>
        <taxon>Solanoideae</taxon>
        <taxon>Datureae</taxon>
        <taxon>Datura</taxon>
    </lineage>
</organism>
<protein>
    <submittedName>
        <fullName evidence="2">Uncharacterized protein</fullName>
    </submittedName>
</protein>
<sequence length="251" mass="27321">MTNPRVTSCVVAHQGRDDVAPQSNMLFARDKDGVLGPHTVHSMDGLFYAVSAPQPRRACWPTLQISGVHRTQTQLQAGAERAQLQTLGTSRTLYLTAYGGQVQIDEEQVPLSLQPELSEQSTPFLRVILHRECTGLARSVQILVGHQVPVMPPKVGRDKLGIRESRILGSLQAVLSRVFSMDVLCTTFNRQEVTRKLDVAAGEGTNRVPQSEGDRETPSRSPKQSLPHQEPPGATDVSAPPPAVSILIPSD</sequence>
<dbReference type="Proteomes" id="UP000823775">
    <property type="component" value="Unassembled WGS sequence"/>
</dbReference>